<feature type="signal peptide" evidence="5">
    <location>
        <begin position="1"/>
        <end position="22"/>
    </location>
</feature>
<dbReference type="PANTHER" id="PTHR24373:SF275">
    <property type="entry name" value="TIR DOMAIN-CONTAINING PROTEIN"/>
    <property type="match status" value="1"/>
</dbReference>
<dbReference type="InterPro" id="IPR001611">
    <property type="entry name" value="Leu-rich_rpt"/>
</dbReference>
<keyword evidence="2 5" id="KW-0732">Signal</keyword>
<dbReference type="Gene3D" id="3.80.10.10">
    <property type="entry name" value="Ribonuclease Inhibitor"/>
    <property type="match status" value="2"/>
</dbReference>
<dbReference type="EMBL" id="GECZ01012745">
    <property type="protein sequence ID" value="JAS57024.1"/>
    <property type="molecule type" value="Transcribed_RNA"/>
</dbReference>
<organism evidence="6">
    <name type="scientific">Cuerna arida</name>
    <dbReference type="NCBI Taxonomy" id="1464854"/>
    <lineage>
        <taxon>Eukaryota</taxon>
        <taxon>Metazoa</taxon>
        <taxon>Ecdysozoa</taxon>
        <taxon>Arthropoda</taxon>
        <taxon>Hexapoda</taxon>
        <taxon>Insecta</taxon>
        <taxon>Pterygota</taxon>
        <taxon>Neoptera</taxon>
        <taxon>Paraneoptera</taxon>
        <taxon>Hemiptera</taxon>
        <taxon>Auchenorrhyncha</taxon>
        <taxon>Membracoidea</taxon>
        <taxon>Cicadellidae</taxon>
        <taxon>Cicadellinae</taxon>
        <taxon>Proconiini</taxon>
        <taxon>Cuerna</taxon>
    </lineage>
</organism>
<reference evidence="6" key="1">
    <citation type="submission" date="2015-11" db="EMBL/GenBank/DDBJ databases">
        <title>De novo transcriptome assembly of four potential Pierce s Disease insect vectors from Arizona vineyards.</title>
        <authorList>
            <person name="Tassone E.E."/>
        </authorList>
    </citation>
    <scope>NUCLEOTIDE SEQUENCE</scope>
</reference>
<keyword evidence="3" id="KW-0677">Repeat</keyword>
<keyword evidence="4" id="KW-0812">Transmembrane</keyword>
<evidence type="ECO:0008006" key="7">
    <source>
        <dbReference type="Google" id="ProtNLM"/>
    </source>
</evidence>
<feature type="transmembrane region" description="Helical" evidence="4">
    <location>
        <begin position="500"/>
        <end position="522"/>
    </location>
</feature>
<evidence type="ECO:0000256" key="2">
    <source>
        <dbReference type="ARBA" id="ARBA00022729"/>
    </source>
</evidence>
<dbReference type="SUPFAM" id="SSF52058">
    <property type="entry name" value="L domain-like"/>
    <property type="match status" value="2"/>
</dbReference>
<dbReference type="InterPro" id="IPR050328">
    <property type="entry name" value="Dev_Immune_Receptor"/>
</dbReference>
<dbReference type="SMART" id="SM00369">
    <property type="entry name" value="LRR_TYP"/>
    <property type="match status" value="5"/>
</dbReference>
<accession>A0A1B6G3M0</accession>
<evidence type="ECO:0000256" key="3">
    <source>
        <dbReference type="ARBA" id="ARBA00022737"/>
    </source>
</evidence>
<keyword evidence="4" id="KW-0472">Membrane</keyword>
<dbReference type="PRINTS" id="PR00019">
    <property type="entry name" value="LEURICHRPT"/>
</dbReference>
<gene>
    <name evidence="6" type="ORF">g.12103</name>
</gene>
<dbReference type="InterPro" id="IPR003591">
    <property type="entry name" value="Leu-rich_rpt_typical-subtyp"/>
</dbReference>
<name>A0A1B6G3M0_9HEMI</name>
<feature type="chain" id="PRO_5008583261" description="LRRCT domain-containing protein" evidence="5">
    <location>
        <begin position="23"/>
        <end position="553"/>
    </location>
</feature>
<sequence>IMSTHCLIKNLLILWLLSIATPCKVTDKSLNCNEATLSDLQSMSENNLDLKNVRISRSTFKHLDQTFINRYLGRNSELETLTIDDNSIETIECETFLAYLKLQALSLSLNSLSALDSCFLNFSPSLKVINASHNYITDLKGDLGAKNGFLTHLDLSHNKIQTVPKHFLSNLRKLTFLDLSFNYLITIGPIFATLESLSELRICSNLAPGAIPVNNSIFMGLSRLQSVLTDNTKFVISYDSFLEHLGESSLKKLHLGQFFDHFVEINRNIFSDKVFKSVINFDFSSLGLERVNFGVSYKFPNCTILNLSKNRIKSIKDIKLDPFDHLEELSLSLNRISEVSCEVLTPLKSLKVLDLSKNSISAVNEFCFVQLENLLELDLSFNLLKSFAFKESLFNNVLNVVNLNKNPLTKIDVGKNSEKFVKIIKLDSNMIWESATDKAKFEDFCQFNDIEIFEVTNPMINDKNLNEMMRILISEAKNLEMKMQNFNDQQNWRISGPLQGFLILTFTCYVVTFIVIAIICYAKYFKSIKIEEILVKIANKFRKNYDCEILIKP</sequence>
<protein>
    <recommendedName>
        <fullName evidence="7">LRRCT domain-containing protein</fullName>
    </recommendedName>
</protein>
<evidence type="ECO:0000256" key="4">
    <source>
        <dbReference type="SAM" id="Phobius"/>
    </source>
</evidence>
<dbReference type="PANTHER" id="PTHR24373">
    <property type="entry name" value="SLIT RELATED LEUCINE-RICH REPEAT NEURONAL PROTEIN"/>
    <property type="match status" value="1"/>
</dbReference>
<keyword evidence="1" id="KW-0433">Leucine-rich repeat</keyword>
<dbReference type="InterPro" id="IPR032675">
    <property type="entry name" value="LRR_dom_sf"/>
</dbReference>
<keyword evidence="4" id="KW-1133">Transmembrane helix</keyword>
<dbReference type="Pfam" id="PF13855">
    <property type="entry name" value="LRR_8"/>
    <property type="match status" value="2"/>
</dbReference>
<feature type="non-terminal residue" evidence="6">
    <location>
        <position position="1"/>
    </location>
</feature>
<dbReference type="SMART" id="SM00365">
    <property type="entry name" value="LRR_SD22"/>
    <property type="match status" value="5"/>
</dbReference>
<proteinExistence type="predicted"/>
<dbReference type="PROSITE" id="PS51450">
    <property type="entry name" value="LRR"/>
    <property type="match status" value="6"/>
</dbReference>
<evidence type="ECO:0000313" key="6">
    <source>
        <dbReference type="EMBL" id="JAS57024.1"/>
    </source>
</evidence>
<evidence type="ECO:0000256" key="5">
    <source>
        <dbReference type="SAM" id="SignalP"/>
    </source>
</evidence>
<dbReference type="AlphaFoldDB" id="A0A1B6G3M0"/>
<evidence type="ECO:0000256" key="1">
    <source>
        <dbReference type="ARBA" id="ARBA00022614"/>
    </source>
</evidence>